<proteinExistence type="predicted"/>
<dbReference type="PANTHER" id="PTHR32063:SF33">
    <property type="entry name" value="RND SUPERFAMILY EFFLUX PUMP PERMEASE COMPONENT"/>
    <property type="match status" value="1"/>
</dbReference>
<comment type="caution">
    <text evidence="2">The sequence shown here is derived from an EMBL/GenBank/DDBJ whole genome shotgun (WGS) entry which is preliminary data.</text>
</comment>
<dbReference type="Gene3D" id="3.30.2090.10">
    <property type="entry name" value="Multidrug efflux transporter AcrB TolC docking domain, DN and DC subdomains"/>
    <property type="match status" value="2"/>
</dbReference>
<dbReference type="Gene3D" id="3.30.70.1430">
    <property type="entry name" value="Multidrug efflux transporter AcrB pore domain"/>
    <property type="match status" value="2"/>
</dbReference>
<dbReference type="SUPFAM" id="SSF82866">
    <property type="entry name" value="Multidrug efflux transporter AcrB transmembrane domain"/>
    <property type="match status" value="2"/>
</dbReference>
<dbReference type="SUPFAM" id="SSF82693">
    <property type="entry name" value="Multidrug efflux transporter AcrB pore domain, PN1, PN2, PC1 and PC2 subdomains"/>
    <property type="match status" value="3"/>
</dbReference>
<feature type="transmembrane region" description="Helical" evidence="1">
    <location>
        <begin position="930"/>
        <end position="950"/>
    </location>
</feature>
<dbReference type="AlphaFoldDB" id="A0A2N3UC43"/>
<dbReference type="SUPFAM" id="SSF82714">
    <property type="entry name" value="Multidrug efflux transporter AcrB TolC docking domain, DN and DC subdomains"/>
    <property type="match status" value="2"/>
</dbReference>
<feature type="transmembrane region" description="Helical" evidence="1">
    <location>
        <begin position="361"/>
        <end position="381"/>
    </location>
</feature>
<keyword evidence="1" id="KW-0472">Membrane</keyword>
<dbReference type="InterPro" id="IPR001036">
    <property type="entry name" value="Acrflvin-R"/>
</dbReference>
<dbReference type="GO" id="GO:0042910">
    <property type="term" value="F:xenobiotic transmembrane transporter activity"/>
    <property type="evidence" value="ECO:0007669"/>
    <property type="project" value="TreeGrafter"/>
</dbReference>
<feature type="transmembrane region" description="Helical" evidence="1">
    <location>
        <begin position="428"/>
        <end position="449"/>
    </location>
</feature>
<gene>
    <name evidence="2" type="ORF">BD749_2098</name>
</gene>
<dbReference type="PANTHER" id="PTHR32063">
    <property type="match status" value="1"/>
</dbReference>
<feature type="transmembrane region" description="Helical" evidence="1">
    <location>
        <begin position="387"/>
        <end position="408"/>
    </location>
</feature>
<name>A0A2N3UC43_9BACT</name>
<dbReference type="PRINTS" id="PR00702">
    <property type="entry name" value="ACRIFLAVINRP"/>
</dbReference>
<feature type="transmembrane region" description="Helical" evidence="1">
    <location>
        <begin position="533"/>
        <end position="550"/>
    </location>
</feature>
<evidence type="ECO:0000313" key="2">
    <source>
        <dbReference type="EMBL" id="PKV66960.1"/>
    </source>
</evidence>
<dbReference type="GO" id="GO:0005886">
    <property type="term" value="C:plasma membrane"/>
    <property type="evidence" value="ECO:0007669"/>
    <property type="project" value="TreeGrafter"/>
</dbReference>
<keyword evidence="1" id="KW-1133">Transmembrane helix</keyword>
<organism evidence="2 3">
    <name type="scientific">Pontibacter ramchanderi</name>
    <dbReference type="NCBI Taxonomy" id="1179743"/>
    <lineage>
        <taxon>Bacteria</taxon>
        <taxon>Pseudomonadati</taxon>
        <taxon>Bacteroidota</taxon>
        <taxon>Cytophagia</taxon>
        <taxon>Cytophagales</taxon>
        <taxon>Hymenobacteraceae</taxon>
        <taxon>Pontibacter</taxon>
    </lineage>
</organism>
<feature type="transmembrane region" description="Helical" evidence="1">
    <location>
        <begin position="16"/>
        <end position="35"/>
    </location>
</feature>
<accession>A0A2N3UC43</accession>
<feature type="transmembrane region" description="Helical" evidence="1">
    <location>
        <begin position="983"/>
        <end position="1012"/>
    </location>
</feature>
<dbReference type="RefSeq" id="WP_101444257.1">
    <property type="nucleotide sequence ID" value="NZ_PJMU01000002.1"/>
</dbReference>
<reference evidence="2 3" key="1">
    <citation type="submission" date="2017-12" db="EMBL/GenBank/DDBJ databases">
        <title>Genomic Encyclopedia of Type Strains, Phase III (KMG-III): the genomes of soil and plant-associated and newly described type strains.</title>
        <authorList>
            <person name="Whitman W."/>
        </authorList>
    </citation>
    <scope>NUCLEOTIDE SEQUENCE [LARGE SCALE GENOMIC DNA]</scope>
    <source>
        <strain evidence="2 3">LP43</strain>
    </source>
</reference>
<dbReference type="Gene3D" id="1.20.1640.10">
    <property type="entry name" value="Multidrug efflux transporter AcrB transmembrane domain"/>
    <property type="match status" value="2"/>
</dbReference>
<keyword evidence="3" id="KW-1185">Reference proteome</keyword>
<dbReference type="Pfam" id="PF00873">
    <property type="entry name" value="ACR_tran"/>
    <property type="match status" value="1"/>
</dbReference>
<feature type="transmembrane region" description="Helical" evidence="1">
    <location>
        <begin position="583"/>
        <end position="602"/>
    </location>
</feature>
<feature type="transmembrane region" description="Helical" evidence="1">
    <location>
        <begin position="336"/>
        <end position="354"/>
    </location>
</feature>
<evidence type="ECO:0000256" key="1">
    <source>
        <dbReference type="SAM" id="Phobius"/>
    </source>
</evidence>
<dbReference type="OrthoDB" id="9798415at2"/>
<feature type="transmembrane region" description="Helical" evidence="1">
    <location>
        <begin position="1079"/>
        <end position="1104"/>
    </location>
</feature>
<feature type="transmembrane region" description="Helical" evidence="1">
    <location>
        <begin position="957"/>
        <end position="977"/>
    </location>
</feature>
<dbReference type="EMBL" id="PJMU01000002">
    <property type="protein sequence ID" value="PKV66960.1"/>
    <property type="molecule type" value="Genomic_DNA"/>
</dbReference>
<sequence length="1146" mass="127101">MKYFKPTNWSIDNRTSIYIITLIISVWGIFSYITLQKENFPDIVIPTVFVGTVYPGTSPADIENLVTRPIEKQLKAISGVKEVTSNSIQDFSMITVEFNTDVDVVEAKQLVKDAVDKARTDLPTDLDQDPDVQEVNFSEFPIMYLNVSGNYSLDRLKKYAEDIQDRIEAQPEITRVDMVGALDREVQVNVDLYKMQVAQVTFADISRAISSENVTVSGGNISVGEMKRSVRVVGQYVDPNKIGDIVVQSLSGANIQLKEIAEVKEGFEEQESFARLDNAPVITLNVIKRSGENLIEASDNIHDLVEEMQASVLPADLKVTITGDQSTQTRHTLNDLINTIIIGFVLVTLILMFFMGTTNAIFVGLSVPISMFIAFMLMPVLGFSLNMIVLFSFLLALGIVVDDAIVVIENTHRILHQSNLGVVKSAKLAAGEVFVPVLAGTLTTVAPFLPLAFWPGVVGKFMFFLPITLIVTLMASLLVAFIINPVFAVSFMKKEHEQEADVAPRARRNFWLLIGGATLVAIVGYLAGWYGTANLIMLVVVLVLLNRFMFRRMIHGFQNTTLPRFMRAYERLLRWMLLGRRPVWMFLSMFGLLIFSIFLTGIRAPKVVFFPDSDPNFVYTYISMPVGTDQLVTDSVTKEVERRIYRVIGKENPDVESVISNVAIGAGDQNDRSVTAQSHLGKVTVAFVEYQYRAGERSTQEYMNEIREAVRGIPGTNITVDKEQNGPPVGKPISIEIAGEDFEGLVALSKQVQAYIEQQQIGGIEELRSDLEDSKPEIIINIDRERANREGISTGQIGMELRTAIFGEEASKFKLDEEEYPIQVRYAEPYRKNIDALLDMRITYRDMNSGMVRQIPLSSVATIEYGTSYGGIKRKDLKRVVTLESNVLDGYNANEVVQSIGSSLQNFQTPEGYEISMGGQQEEQEETANFLMIALVAAFLIIFLVLVTQFNSVSKPFIILSEVLFSIIGVLLGFSIFGMDVSVVMTGVGIVALAGIVVKNGILIVEFTDMLIAEGRDLKEAIVEAGKTRLNPVLLTATATILGLIPLALGINLNFYTLFTEFKANLFMGGDSAAFWGPLAWTIIFGLGFATIITLLIVPVMYLLNEKLRAKIKGERKPAGGVKIVPQDKEEVPVNGKVLENTPYNI</sequence>
<dbReference type="InterPro" id="IPR027463">
    <property type="entry name" value="AcrB_DN_DC_subdom"/>
</dbReference>
<evidence type="ECO:0000313" key="3">
    <source>
        <dbReference type="Proteomes" id="UP000233782"/>
    </source>
</evidence>
<dbReference type="Proteomes" id="UP000233782">
    <property type="component" value="Unassembled WGS sequence"/>
</dbReference>
<feature type="transmembrane region" description="Helical" evidence="1">
    <location>
        <begin position="510"/>
        <end position="527"/>
    </location>
</feature>
<keyword evidence="1" id="KW-0812">Transmembrane</keyword>
<feature type="transmembrane region" description="Helical" evidence="1">
    <location>
        <begin position="461"/>
        <end position="489"/>
    </location>
</feature>
<protein>
    <submittedName>
        <fullName evidence="2">Multidrug efflux pump subunit AcrB</fullName>
    </submittedName>
</protein>
<feature type="transmembrane region" description="Helical" evidence="1">
    <location>
        <begin position="1033"/>
        <end position="1059"/>
    </location>
</feature>